<dbReference type="Proteomes" id="UP001499978">
    <property type="component" value="Unassembled WGS sequence"/>
</dbReference>
<protein>
    <recommendedName>
        <fullName evidence="3">AAA+ ATPase domain-containing protein</fullName>
    </recommendedName>
</protein>
<name>A0ABN3NQE1_9ACTN</name>
<keyword evidence="2" id="KW-1185">Reference proteome</keyword>
<accession>A0ABN3NQE1</accession>
<evidence type="ECO:0000313" key="2">
    <source>
        <dbReference type="Proteomes" id="UP001499978"/>
    </source>
</evidence>
<organism evidence="1 2">
    <name type="scientific">Pilimelia columellifera subsp. columellifera</name>
    <dbReference type="NCBI Taxonomy" id="706583"/>
    <lineage>
        <taxon>Bacteria</taxon>
        <taxon>Bacillati</taxon>
        <taxon>Actinomycetota</taxon>
        <taxon>Actinomycetes</taxon>
        <taxon>Micromonosporales</taxon>
        <taxon>Micromonosporaceae</taxon>
        <taxon>Pilimelia</taxon>
    </lineage>
</organism>
<dbReference type="RefSeq" id="WP_344174124.1">
    <property type="nucleotide sequence ID" value="NZ_BAAARY010000022.1"/>
</dbReference>
<comment type="caution">
    <text evidence="1">The sequence shown here is derived from an EMBL/GenBank/DDBJ whole genome shotgun (WGS) entry which is preliminary data.</text>
</comment>
<sequence>MASDLVGRSLDVSLVHRAVLRVPDTDPGRRGAAPVVVFEAGPGGGKTALLSALAESVAGRAPHSYLDLDQLRPSARHPLRALLVAVALQLARPCQPYGALSFPRFFLGILAIELDLSAGGETEHRSAVQSLLRRWRGQATIKEVVAGVITDAVSLIPGLAPAPQTIGALTGVVIDTVANRVRRDTAAHEWWARQHPAHGADPVAALIELNHSTQGEGRPNGALTAHATLLTALLDDLADGYRNGRYADERTANCVVLLDNADTAVGVQLLHDTFAAARPDGPGLHTDDPLVLVTTSRGGLLDRLPKPVRHATVTDVQPVAGGALPTLGRRRWARRTLDPLTEADIVPLVTSVAAGPDAVNLAQLLHQLGCGHPGATVLLRDYLRPAMRDHIRHGAIIEPEDLLTDDGGALEAALAASAGQEIDPDLRELLVTCSAARNRKAAEALLRAMEIPYPNRGAPFPVGWWAAADGLEVTMPRLLAQRELARRTTGPWNWLPVHRALALAEDDLGGRLHHLLAAEQTDAVATALTEQLPLLPAPQWLRLLDAATSAPHRPGRPLAVPYSAADEQDAEDGPTAFVRALARLEWTVRGPTFGSERTGLYRRLVGAYWRLLEHHQHDCPAVSDRIEHYQHLATRWRRAPTTDRRLEGGR</sequence>
<evidence type="ECO:0000313" key="1">
    <source>
        <dbReference type="EMBL" id="GAA2530852.1"/>
    </source>
</evidence>
<proteinExistence type="predicted"/>
<gene>
    <name evidence="1" type="ORF">GCM10010201_33020</name>
</gene>
<reference evidence="1 2" key="1">
    <citation type="journal article" date="2019" name="Int. J. Syst. Evol. Microbiol.">
        <title>The Global Catalogue of Microorganisms (GCM) 10K type strain sequencing project: providing services to taxonomists for standard genome sequencing and annotation.</title>
        <authorList>
            <consortium name="The Broad Institute Genomics Platform"/>
            <consortium name="The Broad Institute Genome Sequencing Center for Infectious Disease"/>
            <person name="Wu L."/>
            <person name="Ma J."/>
        </authorList>
    </citation>
    <scope>NUCLEOTIDE SEQUENCE [LARGE SCALE GENOMIC DNA]</scope>
    <source>
        <strain evidence="1 2">JCM 3367</strain>
    </source>
</reference>
<evidence type="ECO:0008006" key="3">
    <source>
        <dbReference type="Google" id="ProtNLM"/>
    </source>
</evidence>
<dbReference type="EMBL" id="BAAARY010000022">
    <property type="protein sequence ID" value="GAA2530852.1"/>
    <property type="molecule type" value="Genomic_DNA"/>
</dbReference>